<sequence>MRDSINPICLDYIDMANEWLTGEVDDANEELVFADGDDLTWGDVAKFSGVHDTPYSLRRNSKGKDKAESSKSKGKEKASTRRLVDEDEDEDEEDAGVYDDDSEDFDTLLMDEEEQDQFDDEDDELME</sequence>
<name>A0AAV0D846_9ASTE</name>
<feature type="region of interest" description="Disordered" evidence="1">
    <location>
        <begin position="51"/>
        <end position="127"/>
    </location>
</feature>
<protein>
    <submittedName>
        <fullName evidence="2">Uncharacterized protein</fullName>
    </submittedName>
</protein>
<dbReference type="EMBL" id="CAMAPF010000073">
    <property type="protein sequence ID" value="CAH9092195.1"/>
    <property type="molecule type" value="Genomic_DNA"/>
</dbReference>
<organism evidence="2 3">
    <name type="scientific">Cuscuta epithymum</name>
    <dbReference type="NCBI Taxonomy" id="186058"/>
    <lineage>
        <taxon>Eukaryota</taxon>
        <taxon>Viridiplantae</taxon>
        <taxon>Streptophyta</taxon>
        <taxon>Embryophyta</taxon>
        <taxon>Tracheophyta</taxon>
        <taxon>Spermatophyta</taxon>
        <taxon>Magnoliopsida</taxon>
        <taxon>eudicotyledons</taxon>
        <taxon>Gunneridae</taxon>
        <taxon>Pentapetalae</taxon>
        <taxon>asterids</taxon>
        <taxon>lamiids</taxon>
        <taxon>Solanales</taxon>
        <taxon>Convolvulaceae</taxon>
        <taxon>Cuscuteae</taxon>
        <taxon>Cuscuta</taxon>
        <taxon>Cuscuta subgen. Cuscuta</taxon>
    </lineage>
</organism>
<comment type="caution">
    <text evidence="2">The sequence shown here is derived from an EMBL/GenBank/DDBJ whole genome shotgun (WGS) entry which is preliminary data.</text>
</comment>
<proteinExistence type="predicted"/>
<feature type="compositionally biased region" description="Acidic residues" evidence="1">
    <location>
        <begin position="85"/>
        <end position="127"/>
    </location>
</feature>
<evidence type="ECO:0000313" key="3">
    <source>
        <dbReference type="Proteomes" id="UP001152523"/>
    </source>
</evidence>
<dbReference type="Proteomes" id="UP001152523">
    <property type="component" value="Unassembled WGS sequence"/>
</dbReference>
<evidence type="ECO:0000313" key="2">
    <source>
        <dbReference type="EMBL" id="CAH9092195.1"/>
    </source>
</evidence>
<gene>
    <name evidence="2" type="ORF">CEPIT_LOCUS11994</name>
</gene>
<accession>A0AAV0D846</accession>
<keyword evidence="3" id="KW-1185">Reference proteome</keyword>
<reference evidence="2" key="1">
    <citation type="submission" date="2022-07" db="EMBL/GenBank/DDBJ databases">
        <authorList>
            <person name="Macas J."/>
            <person name="Novak P."/>
            <person name="Neumann P."/>
        </authorList>
    </citation>
    <scope>NUCLEOTIDE SEQUENCE</scope>
</reference>
<feature type="compositionally biased region" description="Basic and acidic residues" evidence="1">
    <location>
        <begin position="62"/>
        <end position="84"/>
    </location>
</feature>
<evidence type="ECO:0000256" key="1">
    <source>
        <dbReference type="SAM" id="MobiDB-lite"/>
    </source>
</evidence>
<dbReference type="AlphaFoldDB" id="A0AAV0D846"/>